<evidence type="ECO:0000256" key="1">
    <source>
        <dbReference type="ARBA" id="ARBA00008725"/>
    </source>
</evidence>
<dbReference type="AlphaFoldDB" id="A0A7W3XW93"/>
<evidence type="ECO:0000256" key="2">
    <source>
        <dbReference type="ARBA" id="ARBA00022448"/>
    </source>
</evidence>
<sequence>MRNWRAKTAAIAAVSALALVTACGSDDNGSDNAADTGNETEAGNETEGGGDLSGSIRIDGSSTVGPLAEVAAEMFMTENPGVMVDVAISGTSGGFEKFCQGENDMNNASRAIKDSEIELCEGNGIAYDNIQVSNDALSIVVNPESPVECLTVDQANQIWDEGSSVSTWGDVDGLDLPDDLASEEIVLYGPGSDSGTFDFFTEAINGEEGRVRTDYTDIGEDDNAAIRGVEGDFAAMAYIPYSYVQEAGDAVKPLQIDGGEGCVDATLENVQDGSYAPLGRPLFTYASDKALESEATVAFMEFWLENSAEIAETAGFVPMTQEQIDEGNAKVESLTS</sequence>
<feature type="domain" description="PBP" evidence="6">
    <location>
        <begin position="47"/>
        <end position="304"/>
    </location>
</feature>
<comment type="function">
    <text evidence="4">Involved in the system for phosphate transport across the cytoplasmic membrane.</text>
</comment>
<evidence type="ECO:0000259" key="6">
    <source>
        <dbReference type="Pfam" id="PF12849"/>
    </source>
</evidence>
<evidence type="ECO:0000313" key="8">
    <source>
        <dbReference type="Proteomes" id="UP000530234"/>
    </source>
</evidence>
<dbReference type="PANTHER" id="PTHR30570">
    <property type="entry name" value="PERIPLASMIC PHOSPHATE BINDING COMPONENT OF PHOSPHATE ABC TRANSPORTER"/>
    <property type="match status" value="1"/>
</dbReference>
<feature type="region of interest" description="Disordered" evidence="5">
    <location>
        <begin position="27"/>
        <end position="56"/>
    </location>
</feature>
<dbReference type="GO" id="GO:0006817">
    <property type="term" value="P:phosphate ion transport"/>
    <property type="evidence" value="ECO:0007669"/>
    <property type="project" value="UniProtKB-UniRule"/>
</dbReference>
<evidence type="ECO:0000256" key="5">
    <source>
        <dbReference type="SAM" id="MobiDB-lite"/>
    </source>
</evidence>
<reference evidence="8" key="1">
    <citation type="submission" date="2019-10" db="EMBL/GenBank/DDBJ databases">
        <title>Streptomyces sp. nov., a novel actinobacterium isolated from alkaline environment.</title>
        <authorList>
            <person name="Golinska P."/>
        </authorList>
    </citation>
    <scope>NUCLEOTIDE SEQUENCE [LARGE SCALE GENOMIC DNA]</scope>
    <source>
        <strain evidence="8">DSM 42108</strain>
    </source>
</reference>
<name>A0A7W3XW93_9ACTN</name>
<protein>
    <recommendedName>
        <fullName evidence="4">Phosphate-binding protein</fullName>
    </recommendedName>
</protein>
<proteinExistence type="inferred from homology"/>
<dbReference type="GO" id="GO:0042301">
    <property type="term" value="F:phosphate ion binding"/>
    <property type="evidence" value="ECO:0007669"/>
    <property type="project" value="UniProtKB-UniRule"/>
</dbReference>
<keyword evidence="4" id="KW-0592">Phosphate transport</keyword>
<dbReference type="RefSeq" id="WP_182662714.1">
    <property type="nucleotide sequence ID" value="NZ_VKHS01000177.1"/>
</dbReference>
<comment type="caution">
    <text evidence="7">The sequence shown here is derived from an EMBL/GenBank/DDBJ whole genome shotgun (WGS) entry which is preliminary data.</text>
</comment>
<keyword evidence="2 4" id="KW-0813">Transport</keyword>
<dbReference type="NCBIfam" id="TIGR02136">
    <property type="entry name" value="ptsS_2"/>
    <property type="match status" value="1"/>
</dbReference>
<accession>A0A7W3XW93</accession>
<dbReference type="Proteomes" id="UP000530234">
    <property type="component" value="Unassembled WGS sequence"/>
</dbReference>
<dbReference type="Gene3D" id="3.40.190.10">
    <property type="entry name" value="Periplasmic binding protein-like II"/>
    <property type="match status" value="2"/>
</dbReference>
<organism evidence="7 8">
    <name type="scientific">Streptomyces calidiresistens</name>
    <dbReference type="NCBI Taxonomy" id="1485586"/>
    <lineage>
        <taxon>Bacteria</taxon>
        <taxon>Bacillati</taxon>
        <taxon>Actinomycetota</taxon>
        <taxon>Actinomycetes</taxon>
        <taxon>Kitasatosporales</taxon>
        <taxon>Streptomycetaceae</taxon>
        <taxon>Streptomyces</taxon>
    </lineage>
</organism>
<dbReference type="CDD" id="cd13654">
    <property type="entry name" value="PBP2_phosphate_like_2"/>
    <property type="match status" value="1"/>
</dbReference>
<dbReference type="EMBL" id="VKHS01000177">
    <property type="protein sequence ID" value="MBB0229835.1"/>
    <property type="molecule type" value="Genomic_DNA"/>
</dbReference>
<dbReference type="SUPFAM" id="SSF53850">
    <property type="entry name" value="Periplasmic binding protein-like II"/>
    <property type="match status" value="1"/>
</dbReference>
<keyword evidence="3 4" id="KW-0732">Signal</keyword>
<dbReference type="InterPro" id="IPR011862">
    <property type="entry name" value="Phos-bd"/>
</dbReference>
<evidence type="ECO:0000256" key="4">
    <source>
        <dbReference type="RuleBase" id="RU367119"/>
    </source>
</evidence>
<evidence type="ECO:0000313" key="7">
    <source>
        <dbReference type="EMBL" id="MBB0229835.1"/>
    </source>
</evidence>
<keyword evidence="8" id="KW-1185">Reference proteome</keyword>
<evidence type="ECO:0000256" key="3">
    <source>
        <dbReference type="ARBA" id="ARBA00022729"/>
    </source>
</evidence>
<dbReference type="InterPro" id="IPR050811">
    <property type="entry name" value="Phosphate_ABC_transporter"/>
</dbReference>
<feature type="compositionally biased region" description="Low complexity" evidence="5">
    <location>
        <begin position="36"/>
        <end position="45"/>
    </location>
</feature>
<feature type="chain" id="PRO_5039749757" description="Phosphate-binding protein" evidence="4">
    <location>
        <begin position="25"/>
        <end position="336"/>
    </location>
</feature>
<dbReference type="PANTHER" id="PTHR30570:SF1">
    <property type="entry name" value="PHOSPHATE-BINDING PROTEIN PSTS"/>
    <property type="match status" value="1"/>
</dbReference>
<dbReference type="PROSITE" id="PS51257">
    <property type="entry name" value="PROKAR_LIPOPROTEIN"/>
    <property type="match status" value="1"/>
</dbReference>
<feature type="signal peptide" evidence="4">
    <location>
        <begin position="1"/>
        <end position="24"/>
    </location>
</feature>
<dbReference type="Pfam" id="PF12849">
    <property type="entry name" value="PBP_like_2"/>
    <property type="match status" value="1"/>
</dbReference>
<comment type="similarity">
    <text evidence="1 4">Belongs to the PstS family.</text>
</comment>
<dbReference type="InterPro" id="IPR024370">
    <property type="entry name" value="PBP_domain"/>
</dbReference>
<gene>
    <name evidence="7" type="primary">pstS</name>
    <name evidence="7" type="ORF">FOE67_09990</name>
</gene>